<dbReference type="Proteomes" id="UP000694383">
    <property type="component" value="Unplaced"/>
</dbReference>
<keyword evidence="3 6" id="KW-1133">Transmembrane helix</keyword>
<evidence type="ECO:0000256" key="4">
    <source>
        <dbReference type="ARBA" id="ARBA00023136"/>
    </source>
</evidence>
<evidence type="ECO:0000256" key="6">
    <source>
        <dbReference type="SAM" id="Phobius"/>
    </source>
</evidence>
<dbReference type="GO" id="GO:0016020">
    <property type="term" value="C:membrane"/>
    <property type="evidence" value="ECO:0007669"/>
    <property type="project" value="UniProtKB-SubCell"/>
</dbReference>
<evidence type="ECO:0000256" key="3">
    <source>
        <dbReference type="ARBA" id="ARBA00022989"/>
    </source>
</evidence>
<reference evidence="7" key="2">
    <citation type="submission" date="2025-09" db="UniProtKB">
        <authorList>
            <consortium name="Ensembl"/>
        </authorList>
    </citation>
    <scope>IDENTIFICATION</scope>
</reference>
<evidence type="ECO:0000256" key="2">
    <source>
        <dbReference type="ARBA" id="ARBA00022692"/>
    </source>
</evidence>
<dbReference type="InterPro" id="IPR018499">
    <property type="entry name" value="Tetraspanin/Peripherin"/>
</dbReference>
<dbReference type="AlphaFoldDB" id="A0A8C7YFL8"/>
<name>A0A8C7YFL8_9TELE</name>
<dbReference type="Ensembl" id="ENSOSIT00000028065.1">
    <property type="protein sequence ID" value="ENSOSIP00000026606.1"/>
    <property type="gene ID" value="ENSOSIG00000013991.1"/>
</dbReference>
<keyword evidence="8" id="KW-1185">Reference proteome</keyword>
<evidence type="ECO:0000313" key="7">
    <source>
        <dbReference type="Ensembl" id="ENSOSIP00000026606.1"/>
    </source>
</evidence>
<proteinExistence type="predicted"/>
<keyword evidence="4 6" id="KW-0472">Membrane</keyword>
<feature type="transmembrane region" description="Helical" evidence="6">
    <location>
        <begin position="74"/>
        <end position="96"/>
    </location>
</feature>
<reference evidence="7" key="1">
    <citation type="submission" date="2025-08" db="UniProtKB">
        <authorList>
            <consortium name="Ensembl"/>
        </authorList>
    </citation>
    <scope>IDENTIFICATION</scope>
</reference>
<evidence type="ECO:0000256" key="5">
    <source>
        <dbReference type="SAM" id="MobiDB-lite"/>
    </source>
</evidence>
<feature type="transmembrane region" description="Helical" evidence="6">
    <location>
        <begin position="160"/>
        <end position="182"/>
    </location>
</feature>
<protein>
    <submittedName>
        <fullName evidence="7">Tetraspanin 13a</fullName>
    </submittedName>
</protein>
<feature type="region of interest" description="Disordered" evidence="5">
    <location>
        <begin position="1"/>
        <end position="34"/>
    </location>
</feature>
<keyword evidence="2 6" id="KW-0812">Transmembrane</keyword>
<accession>A0A8C7YFL8</accession>
<comment type="subcellular location">
    <subcellularLocation>
        <location evidence="1">Membrane</location>
        <topology evidence="1">Multi-pass membrane protein</topology>
    </subcellularLocation>
</comment>
<evidence type="ECO:0000313" key="8">
    <source>
        <dbReference type="Proteomes" id="UP000694383"/>
    </source>
</evidence>
<evidence type="ECO:0000256" key="1">
    <source>
        <dbReference type="ARBA" id="ARBA00004141"/>
    </source>
</evidence>
<organism evidence="7 8">
    <name type="scientific">Oryzias sinensis</name>
    <name type="common">Chinese medaka</name>
    <dbReference type="NCBI Taxonomy" id="183150"/>
    <lineage>
        <taxon>Eukaryota</taxon>
        <taxon>Metazoa</taxon>
        <taxon>Chordata</taxon>
        <taxon>Craniata</taxon>
        <taxon>Vertebrata</taxon>
        <taxon>Euteleostomi</taxon>
        <taxon>Actinopterygii</taxon>
        <taxon>Neopterygii</taxon>
        <taxon>Teleostei</taxon>
        <taxon>Neoteleostei</taxon>
        <taxon>Acanthomorphata</taxon>
        <taxon>Ovalentaria</taxon>
        <taxon>Atherinomorphae</taxon>
        <taxon>Beloniformes</taxon>
        <taxon>Adrianichthyidae</taxon>
        <taxon>Oryziinae</taxon>
        <taxon>Oryzias</taxon>
    </lineage>
</organism>
<sequence length="199" mass="21798">MVRPGLQHQRGGGGHRSGSLPPLRGLRGSVRRPEAPPGAPLLRILQQRPSSEAFAGCWGAAGLMTLRFLSLFQYMVILFMVFVLQFSISCACLALNTEQQNQLLEVGWNKSENTQKDVEKTLNCCGFSSVNLNQTCPARCVSDSSCSSCASILQTYAGDVLHFVGGVGLFFSFTEILGVWLTHRYRNLKDPRTNPGAFL</sequence>
<dbReference type="Pfam" id="PF00335">
    <property type="entry name" value="Tetraspanin"/>
    <property type="match status" value="1"/>
</dbReference>
<dbReference type="GeneTree" id="ENSGT00940000157010"/>